<organism evidence="4 5">
    <name type="scientific">Fonsecaea multimorphosa CBS 102226</name>
    <dbReference type="NCBI Taxonomy" id="1442371"/>
    <lineage>
        <taxon>Eukaryota</taxon>
        <taxon>Fungi</taxon>
        <taxon>Dikarya</taxon>
        <taxon>Ascomycota</taxon>
        <taxon>Pezizomycotina</taxon>
        <taxon>Eurotiomycetes</taxon>
        <taxon>Chaetothyriomycetidae</taxon>
        <taxon>Chaetothyriales</taxon>
        <taxon>Herpotrichiellaceae</taxon>
        <taxon>Fonsecaea</taxon>
    </lineage>
</organism>
<dbReference type="Gene3D" id="3.40.50.300">
    <property type="entry name" value="P-loop containing nucleotide triphosphate hydrolases"/>
    <property type="match status" value="1"/>
</dbReference>
<dbReference type="InterPro" id="IPR056884">
    <property type="entry name" value="NPHP3-like_N"/>
</dbReference>
<accession>A0A0D2I8J8</accession>
<keyword evidence="5" id="KW-1185">Reference proteome</keyword>
<dbReference type="GeneID" id="27716440"/>
<dbReference type="PANTHER" id="PTHR10039">
    <property type="entry name" value="AMELOGENIN"/>
    <property type="match status" value="1"/>
</dbReference>
<evidence type="ECO:0000256" key="1">
    <source>
        <dbReference type="ARBA" id="ARBA00022737"/>
    </source>
</evidence>
<dbReference type="RefSeq" id="XP_016627639.1">
    <property type="nucleotide sequence ID" value="XM_016781186.1"/>
</dbReference>
<dbReference type="Proteomes" id="UP000053411">
    <property type="component" value="Unassembled WGS sequence"/>
</dbReference>
<keyword evidence="1" id="KW-0677">Repeat</keyword>
<dbReference type="Pfam" id="PF24883">
    <property type="entry name" value="NPHP3_N"/>
    <property type="match status" value="1"/>
</dbReference>
<dbReference type="PANTHER" id="PTHR10039:SF5">
    <property type="entry name" value="NACHT DOMAIN-CONTAINING PROTEIN"/>
    <property type="match status" value="1"/>
</dbReference>
<name>A0A0D2I8J8_9EURO</name>
<dbReference type="OrthoDB" id="4161658at2759"/>
<feature type="domain" description="Nephrocystin 3-like N-terminal" evidence="3">
    <location>
        <begin position="416"/>
        <end position="591"/>
    </location>
</feature>
<evidence type="ECO:0000259" key="3">
    <source>
        <dbReference type="Pfam" id="PF24883"/>
    </source>
</evidence>
<evidence type="ECO:0000313" key="4">
    <source>
        <dbReference type="EMBL" id="KIX93516.1"/>
    </source>
</evidence>
<dbReference type="SUPFAM" id="SSF53474">
    <property type="entry name" value="alpha/beta-Hydrolases"/>
    <property type="match status" value="1"/>
</dbReference>
<evidence type="ECO:0000256" key="2">
    <source>
        <dbReference type="SAM" id="MobiDB-lite"/>
    </source>
</evidence>
<feature type="region of interest" description="Disordered" evidence="2">
    <location>
        <begin position="858"/>
        <end position="912"/>
    </location>
</feature>
<evidence type="ECO:0000313" key="5">
    <source>
        <dbReference type="Proteomes" id="UP000053411"/>
    </source>
</evidence>
<dbReference type="InterPro" id="IPR027417">
    <property type="entry name" value="P-loop_NTPase"/>
</dbReference>
<proteinExistence type="predicted"/>
<dbReference type="Gene3D" id="3.40.50.1820">
    <property type="entry name" value="alpha/beta hydrolase"/>
    <property type="match status" value="1"/>
</dbReference>
<dbReference type="VEuPathDB" id="FungiDB:Z520_10694"/>
<feature type="region of interest" description="Disordered" evidence="2">
    <location>
        <begin position="88"/>
        <end position="129"/>
    </location>
</feature>
<feature type="region of interest" description="Disordered" evidence="2">
    <location>
        <begin position="1333"/>
        <end position="1352"/>
    </location>
</feature>
<protein>
    <recommendedName>
        <fullName evidence="3">Nephrocystin 3-like N-terminal domain-containing protein</fullName>
    </recommendedName>
</protein>
<dbReference type="EMBL" id="KN848093">
    <property type="protein sequence ID" value="KIX93516.1"/>
    <property type="molecule type" value="Genomic_DNA"/>
</dbReference>
<feature type="region of interest" description="Disordered" evidence="2">
    <location>
        <begin position="1"/>
        <end position="41"/>
    </location>
</feature>
<dbReference type="SUPFAM" id="SSF52540">
    <property type="entry name" value="P-loop containing nucleoside triphosphate hydrolases"/>
    <property type="match status" value="1"/>
</dbReference>
<gene>
    <name evidence="4" type="ORF">Z520_10694</name>
</gene>
<reference evidence="4 5" key="1">
    <citation type="submission" date="2015-01" db="EMBL/GenBank/DDBJ databases">
        <title>The Genome Sequence of Fonsecaea multimorphosa CBS 102226.</title>
        <authorList>
            <consortium name="The Broad Institute Genomics Platform"/>
            <person name="Cuomo C."/>
            <person name="de Hoog S."/>
            <person name="Gorbushina A."/>
            <person name="Stielow B."/>
            <person name="Teixiera M."/>
            <person name="Abouelleil A."/>
            <person name="Chapman S.B."/>
            <person name="Priest M."/>
            <person name="Young S.K."/>
            <person name="Wortman J."/>
            <person name="Nusbaum C."/>
            <person name="Birren B."/>
        </authorList>
    </citation>
    <scope>NUCLEOTIDE SEQUENCE [LARGE SCALE GENOMIC DNA]</scope>
    <source>
        <strain evidence="4 5">CBS 102226</strain>
    </source>
</reference>
<dbReference type="InterPro" id="IPR029058">
    <property type="entry name" value="AB_hydrolase_fold"/>
</dbReference>
<feature type="compositionally biased region" description="Polar residues" evidence="2">
    <location>
        <begin position="871"/>
        <end position="880"/>
    </location>
</feature>
<sequence>MASSSSRGQPRAEPDRLPSQDALENTEAARGPSATDSVPSQRQLPHILDDGITELWCPPNPAHVVADIYFVHGLMGHPFKTWYHPKAASAQKSQDNPESKKYRLSKIFGRKHEDRRETSGNSSVEPSPKERGCYWPLDLIPSDFENVRVLTCGYDSHPTRFLAGGNQMNISQHAQNLLQRIRTTRSHCQGRPIIFVAHSLGGILVEDAIIESRKYEDQPAVMDISRSSVAIFFFGTPHHGSDAAKYGEYLGKILETCGVGVNKQILRGLQRNGEKLSSVERDFNDLINKPIPASEKLQICSFQEGKTVTGLKFFPIGKVVEDSSSCFNRRDIETSFFINENHMGMTRLQSAQTQGYVDFRSMLREYLQKIGTTTNAQRLREQRQEDERAALMKALDFADRSIREQQLSSLDTPEETFTWIWASPFKTWLENESSIFWISGKPASGKSTLMNYIRKASNTRNILNNCSRSNWSMIYFFFDFRAGSGIGNSMEGFLRSLLRQLCEELPIVTETFPELAKLVTRPSQPQPATSSEGHIPLDILRTALLRGIRSCSDGLMILLDGLDEYEGEQVGLCNFIKALRGDNVKICIASRPDPPFPDAFAGLPSFRMQDLNLSAIKKFGLHVLEQFYSGRQDVPSTLQSLADDVARRSQGVFLWARFAIFELIKGLTRGEKLGSAALTQRLEEMPPELQQIYSRIFHRSPRDERKLAGLILLLICYKMEEITSEMLQIAISSLPPSSPLYPGPATLAAARGGEDESSRRLLVVTGGTVEEYTARVEIGRNTFLGSLPRLIHRTVRTYLERGGWEEILDDIYSPELGYKTWTEICTQTIMEGEPNLAHLQSLSPSVLSDLRLTIRDDHSDDYDINSDGGESVSSSQQSFLDNPDESPGSIATSHRSGDVDFQPGSANKPRVDKFTPQTMFLGYAATNVLSHASSYEEASVTSSSVLIEALGHPPFVNFHRAVSGEMRCFDSCWRIHRSSEARGFRTEFVQFAIAHGLHYYVKDYVRELKERQPSKSSNYIVHRVLKMMDLKRTPDPAKMIRLLKEAAVLSAFQEGSWKPTGNFLSTASFLLKQCPIVEDAEIMGAVGNRAPKLLRLLLKYRAGDIRLLNVRTEEAALYLDTSTRWSQSEGVHPFVALDYALYLMVRDDFHKATQEVIAILMERGVQINGSCGPLGGVLHYIINEVPDNPHADDIVRFIDLLKGKGADINQLGRQGTPLEFLWELANTREVANWERATCRAVLRNLIAHGGVNRRKDPNGLVPSVIQMELFACNWTDYQECIRFYRQGPRDGGSVWPGPVPLHPDDWDMGNGYYDFPFGEAMRKYRAAMGMESVDNGGVDGDRRGDVQQGQID</sequence>